<comment type="caution">
    <text evidence="7">The sequence shown here is derived from an EMBL/GenBank/DDBJ whole genome shotgun (WGS) entry which is preliminary data.</text>
</comment>
<dbReference type="Pfam" id="PF12831">
    <property type="entry name" value="FAD_oxidored"/>
    <property type="match status" value="2"/>
</dbReference>
<reference evidence="8" key="1">
    <citation type="journal article" date="2019" name="Int. J. Syst. Evol. Microbiol.">
        <title>The Global Catalogue of Microorganisms (GCM) 10K type strain sequencing project: providing services to taxonomists for standard genome sequencing and annotation.</title>
        <authorList>
            <consortium name="The Broad Institute Genomics Platform"/>
            <consortium name="The Broad Institute Genome Sequencing Center for Infectious Disease"/>
            <person name="Wu L."/>
            <person name="Ma J."/>
        </authorList>
    </citation>
    <scope>NUCLEOTIDE SEQUENCE [LARGE SCALE GENOMIC DNA]</scope>
    <source>
        <strain evidence="8">CCUG 57263</strain>
    </source>
</reference>
<evidence type="ECO:0000313" key="8">
    <source>
        <dbReference type="Proteomes" id="UP001597120"/>
    </source>
</evidence>
<keyword evidence="3 7" id="KW-0560">Oxidoreductase</keyword>
<feature type="non-terminal residue" evidence="7">
    <location>
        <position position="659"/>
    </location>
</feature>
<dbReference type="GO" id="GO:0016491">
    <property type="term" value="F:oxidoreductase activity"/>
    <property type="evidence" value="ECO:0007669"/>
    <property type="project" value="UniProtKB-KW"/>
</dbReference>
<protein>
    <submittedName>
        <fullName evidence="7">FAD-dependent oxidoreductase</fullName>
        <ecNumber evidence="7">1.-.-.-</ecNumber>
    </submittedName>
</protein>
<accession>A0ABW3D8Q5</accession>
<keyword evidence="4" id="KW-0408">Iron</keyword>
<evidence type="ECO:0000256" key="4">
    <source>
        <dbReference type="ARBA" id="ARBA00023004"/>
    </source>
</evidence>
<dbReference type="EMBL" id="JBHTIU010000039">
    <property type="protein sequence ID" value="MFD0869880.1"/>
    <property type="molecule type" value="Genomic_DNA"/>
</dbReference>
<evidence type="ECO:0000256" key="5">
    <source>
        <dbReference type="ARBA" id="ARBA00023014"/>
    </source>
</evidence>
<gene>
    <name evidence="7" type="ORF">ACFQ03_12030</name>
</gene>
<feature type="compositionally biased region" description="Basic and acidic residues" evidence="6">
    <location>
        <begin position="154"/>
        <end position="167"/>
    </location>
</feature>
<evidence type="ECO:0000313" key="7">
    <source>
        <dbReference type="EMBL" id="MFD0869880.1"/>
    </source>
</evidence>
<keyword evidence="5" id="KW-0411">Iron-sulfur</keyword>
<dbReference type="RefSeq" id="WP_379288341.1">
    <property type="nucleotide sequence ID" value="NZ_JBHTIU010000039.1"/>
</dbReference>
<evidence type="ECO:0000256" key="6">
    <source>
        <dbReference type="SAM" id="MobiDB-lite"/>
    </source>
</evidence>
<dbReference type="PANTHER" id="PTHR43498:SF1">
    <property type="entry name" value="COB--COM HETERODISULFIDE REDUCTASE IRON-SULFUR SUBUNIT A"/>
    <property type="match status" value="1"/>
</dbReference>
<dbReference type="SUPFAM" id="SSF51905">
    <property type="entry name" value="FAD/NAD(P)-binding domain"/>
    <property type="match status" value="1"/>
</dbReference>
<keyword evidence="1" id="KW-0004">4Fe-4S</keyword>
<sequence length="659" mass="72488">MRIQKEEDARYKVDVFVYGATPGGIGAALGAARRGRRTLLAEPTGHFGGLMTSGLGRTDILSLEASGAVFREFAGKVYRYYADTYGEDSEQAKACNQGLFFEPSVAHRVLTEMVEQEPLLEIIMQWELEAVEWEAEEQAAAEAGVVESCSAESDAVKQKAKEPKPDMEPETLEANEAEPGTINRAEQASTAASAVKLTGVLLRRRADEGSGGHFVADMAESLDRTARKTVRAGMFIDATYEGDLAAMAGVPWHSGRESRDEWNEEYAGKLYMDFAASKEVFPGSTGEGDERIQAYNFRLCLTQRPEIRIPFRKPESYCREDYASLAGDVAVGRVRSIRDVMNMLPVPNGKTDCNNHHYCMCSTDLPEENQEYADGDAAVRAAFVQRQRDYIQGLLWFLQNDEALPAEFREEALTWGYAGDEFAEHGHFPPQIYVREARRIEGEYTFTENDARVAPGLERAPVHPESIAIGDYPIDSHATRKREAAGRDRALEGFLGLGWLTKVYQIPYGVIVPKRVDGLLVPVAVSATHMGFGTIRMEPCWMQLGFAAGVAGDLCLAEGTTPRKLPVDALQLELLAANQRITYFADIPWGHPARAAAEYFGTKGLFTSYEARLDDPLQAAEASRWIAAARLLPGGRALPSLPATDRLLPAGADMGPRLP</sequence>
<evidence type="ECO:0000256" key="1">
    <source>
        <dbReference type="ARBA" id="ARBA00022485"/>
    </source>
</evidence>
<evidence type="ECO:0000256" key="3">
    <source>
        <dbReference type="ARBA" id="ARBA00023002"/>
    </source>
</evidence>
<evidence type="ECO:0000256" key="2">
    <source>
        <dbReference type="ARBA" id="ARBA00022723"/>
    </source>
</evidence>
<dbReference type="Proteomes" id="UP001597120">
    <property type="component" value="Unassembled WGS sequence"/>
</dbReference>
<feature type="region of interest" description="Disordered" evidence="6">
    <location>
        <begin position="154"/>
        <end position="189"/>
    </location>
</feature>
<dbReference type="InterPro" id="IPR036188">
    <property type="entry name" value="FAD/NAD-bd_sf"/>
</dbReference>
<keyword evidence="2" id="KW-0479">Metal-binding</keyword>
<organism evidence="7 8">
    <name type="scientific">Paenibacillus residui</name>
    <dbReference type="NCBI Taxonomy" id="629724"/>
    <lineage>
        <taxon>Bacteria</taxon>
        <taxon>Bacillati</taxon>
        <taxon>Bacillota</taxon>
        <taxon>Bacilli</taxon>
        <taxon>Bacillales</taxon>
        <taxon>Paenibacillaceae</taxon>
        <taxon>Paenibacillus</taxon>
    </lineage>
</organism>
<dbReference type="PANTHER" id="PTHR43498">
    <property type="entry name" value="FERREDOXIN:COB-COM HETERODISULFIDE REDUCTASE SUBUNIT A"/>
    <property type="match status" value="1"/>
</dbReference>
<name>A0ABW3D8Q5_9BACL</name>
<keyword evidence="8" id="KW-1185">Reference proteome</keyword>
<dbReference type="EC" id="1.-.-.-" evidence="7"/>
<proteinExistence type="predicted"/>
<dbReference type="InterPro" id="IPR039650">
    <property type="entry name" value="HdrA-like"/>
</dbReference>